<keyword evidence="3" id="KW-1185">Reference proteome</keyword>
<accession>A0A4U6XP30</accession>
<feature type="region of interest" description="Disordered" evidence="1">
    <location>
        <begin position="99"/>
        <end position="123"/>
    </location>
</feature>
<dbReference type="AlphaFoldDB" id="A0A4U6XP30"/>
<evidence type="ECO:0000256" key="1">
    <source>
        <dbReference type="SAM" id="MobiDB-lite"/>
    </source>
</evidence>
<comment type="caution">
    <text evidence="2">The sequence shown here is derived from an EMBL/GenBank/DDBJ whole genome shotgun (WGS) entry which is preliminary data.</text>
</comment>
<name>A0A4U6XP30_9PEZI</name>
<evidence type="ECO:0000313" key="3">
    <source>
        <dbReference type="Proteomes" id="UP000310108"/>
    </source>
</evidence>
<dbReference type="EMBL" id="PJEX01000041">
    <property type="protein sequence ID" value="TKW57507.1"/>
    <property type="molecule type" value="Genomic_DNA"/>
</dbReference>
<proteinExistence type="predicted"/>
<sequence length="180" mass="18929">MIDASTMTDNGWLPRCVTYYKGVRRNSCNLYIGCEQQIYNGTKDIIPIPQTVKETFVKTGQGGSSALPAASLPTSASDHLVLTTSFASGPSSVLPLPTPTKTLSQDPSASFTTPEGAETELNTRRETTSNIPTITGGVVEVAAVVMLGYVSSSGSSFGENDLRVPRGCGCHHRGRCGAQA</sequence>
<reference evidence="2 3" key="1">
    <citation type="journal article" date="2019" name="PLoS ONE">
        <title>Comparative genome analysis indicates high evolutionary potential of pathogenicity genes in Colletotrichum tanaceti.</title>
        <authorList>
            <person name="Lelwala R.V."/>
            <person name="Korhonen P.K."/>
            <person name="Young N.D."/>
            <person name="Scott J.B."/>
            <person name="Ades P.A."/>
            <person name="Gasser R.B."/>
            <person name="Taylor P.W.J."/>
        </authorList>
    </citation>
    <scope>NUCLEOTIDE SEQUENCE [LARGE SCALE GENOMIC DNA]</scope>
    <source>
        <strain evidence="2">BRIP57314</strain>
    </source>
</reference>
<protein>
    <submittedName>
        <fullName evidence="2">Uncharacterized protein</fullName>
    </submittedName>
</protein>
<feature type="compositionally biased region" description="Polar residues" evidence="1">
    <location>
        <begin position="99"/>
        <end position="113"/>
    </location>
</feature>
<dbReference type="Proteomes" id="UP000310108">
    <property type="component" value="Unassembled WGS sequence"/>
</dbReference>
<organism evidence="2 3">
    <name type="scientific">Colletotrichum tanaceti</name>
    <dbReference type="NCBI Taxonomy" id="1306861"/>
    <lineage>
        <taxon>Eukaryota</taxon>
        <taxon>Fungi</taxon>
        <taxon>Dikarya</taxon>
        <taxon>Ascomycota</taxon>
        <taxon>Pezizomycotina</taxon>
        <taxon>Sordariomycetes</taxon>
        <taxon>Hypocreomycetidae</taxon>
        <taxon>Glomerellales</taxon>
        <taxon>Glomerellaceae</taxon>
        <taxon>Colletotrichum</taxon>
        <taxon>Colletotrichum destructivum species complex</taxon>
    </lineage>
</organism>
<gene>
    <name evidence="2" type="ORF">CTA1_9587</name>
</gene>
<evidence type="ECO:0000313" key="2">
    <source>
        <dbReference type="EMBL" id="TKW57507.1"/>
    </source>
</evidence>